<dbReference type="InterPro" id="IPR036047">
    <property type="entry name" value="F-box-like_dom_sf"/>
</dbReference>
<dbReference type="Pfam" id="PF12937">
    <property type="entry name" value="F-box-like"/>
    <property type="match status" value="1"/>
</dbReference>
<sequence length="436" mass="48251">MTASTLHEIYLPTEIVVQIMSYVSNTPDKADRRQATLYACCLVSRQWYSAAIPYLYEKPILRFGSSFSQFAATISPPLHVARKNKLKLGSYVRRLDLSGLVHHSSPSLTARLLGKVKENLVVFSAPRVSFAINSLPALSKCTKLQSLDLSLVGDSFPFLEFKRALSHLTRLTTLRLPRTHHLTPPPPSTAPSTATSAIPWPPRLQNLQLTGDFAANPALARYFSWPAALTSLILKDCKDLDDSPLTTLLLSDPTLPAATLRRLKIDPSNRLPLTFVNRLPLTLPDLDYLSVPGDAVDFTFFENLDERAQLLRQPVAWRTLELDRPCSEDTAASLMYFTPGTLVHALQNGLAHVRAVGISEAWELKGGEVEEIDAVLRSRFSKTKKQQQQQQNSQIGVGGIPSPPTSVDEDEAVDDDDDADADDDDDDDDDIGVYYL</sequence>
<keyword evidence="4" id="KW-1185">Reference proteome</keyword>
<feature type="domain" description="F-box" evidence="2">
    <location>
        <begin position="11"/>
        <end position="61"/>
    </location>
</feature>
<feature type="region of interest" description="Disordered" evidence="1">
    <location>
        <begin position="383"/>
        <end position="436"/>
    </location>
</feature>
<evidence type="ECO:0000256" key="1">
    <source>
        <dbReference type="SAM" id="MobiDB-lite"/>
    </source>
</evidence>
<dbReference type="Gene3D" id="3.80.10.10">
    <property type="entry name" value="Ribonuclease Inhibitor"/>
    <property type="match status" value="1"/>
</dbReference>
<feature type="region of interest" description="Disordered" evidence="1">
    <location>
        <begin position="178"/>
        <end position="197"/>
    </location>
</feature>
<reference evidence="3 4" key="1">
    <citation type="submission" date="2018-02" db="EMBL/GenBank/DDBJ databases">
        <title>The genomes of Aspergillus section Nigri reveals drivers in fungal speciation.</title>
        <authorList>
            <consortium name="DOE Joint Genome Institute"/>
            <person name="Vesth T.C."/>
            <person name="Nybo J."/>
            <person name="Theobald S."/>
            <person name="Brandl J."/>
            <person name="Frisvad J.C."/>
            <person name="Nielsen K.F."/>
            <person name="Lyhne E.K."/>
            <person name="Kogle M.E."/>
            <person name="Kuo A."/>
            <person name="Riley R."/>
            <person name="Clum A."/>
            <person name="Nolan M."/>
            <person name="Lipzen A."/>
            <person name="Salamov A."/>
            <person name="Henrissat B."/>
            <person name="Wiebenga A."/>
            <person name="De vries R.P."/>
            <person name="Grigoriev I.V."/>
            <person name="Mortensen U.H."/>
            <person name="Andersen M.R."/>
            <person name="Baker S.E."/>
        </authorList>
    </citation>
    <scope>NUCLEOTIDE SEQUENCE [LARGE SCALE GENOMIC DNA]</scope>
    <source>
        <strain evidence="3 4">CBS 115571</strain>
    </source>
</reference>
<protein>
    <recommendedName>
        <fullName evidence="2">F-box domain-containing protein</fullName>
    </recommendedName>
</protein>
<evidence type="ECO:0000313" key="3">
    <source>
        <dbReference type="EMBL" id="PYI18308.1"/>
    </source>
</evidence>
<evidence type="ECO:0000259" key="2">
    <source>
        <dbReference type="Pfam" id="PF12937"/>
    </source>
</evidence>
<proteinExistence type="predicted"/>
<gene>
    <name evidence="3" type="ORF">BO99DRAFT_413590</name>
</gene>
<organism evidence="3 4">
    <name type="scientific">Aspergillus violaceofuscus (strain CBS 115571)</name>
    <dbReference type="NCBI Taxonomy" id="1450538"/>
    <lineage>
        <taxon>Eukaryota</taxon>
        <taxon>Fungi</taxon>
        <taxon>Dikarya</taxon>
        <taxon>Ascomycota</taxon>
        <taxon>Pezizomycotina</taxon>
        <taxon>Eurotiomycetes</taxon>
        <taxon>Eurotiomycetidae</taxon>
        <taxon>Eurotiales</taxon>
        <taxon>Aspergillaceae</taxon>
        <taxon>Aspergillus</taxon>
    </lineage>
</organism>
<feature type="compositionally biased region" description="Acidic residues" evidence="1">
    <location>
        <begin position="407"/>
        <end position="436"/>
    </location>
</feature>
<dbReference type="EMBL" id="KZ825146">
    <property type="protein sequence ID" value="PYI18308.1"/>
    <property type="molecule type" value="Genomic_DNA"/>
</dbReference>
<dbReference type="Proteomes" id="UP000249829">
    <property type="component" value="Unassembled WGS sequence"/>
</dbReference>
<dbReference type="InterPro" id="IPR001810">
    <property type="entry name" value="F-box_dom"/>
</dbReference>
<dbReference type="SUPFAM" id="SSF52047">
    <property type="entry name" value="RNI-like"/>
    <property type="match status" value="1"/>
</dbReference>
<evidence type="ECO:0000313" key="4">
    <source>
        <dbReference type="Proteomes" id="UP000249829"/>
    </source>
</evidence>
<accession>A0A2V5H2Y7</accession>
<dbReference type="STRING" id="1450538.A0A2V5H2Y7"/>
<dbReference type="AlphaFoldDB" id="A0A2V5H2Y7"/>
<dbReference type="InterPro" id="IPR032675">
    <property type="entry name" value="LRR_dom_sf"/>
</dbReference>
<dbReference type="OMA" id="AINCWAS"/>
<dbReference type="SUPFAM" id="SSF81383">
    <property type="entry name" value="F-box domain"/>
    <property type="match status" value="1"/>
</dbReference>
<name>A0A2V5H2Y7_ASPV1</name>